<dbReference type="EC" id="6.3.4.19" evidence="8"/>
<dbReference type="SUPFAM" id="SSF52402">
    <property type="entry name" value="Adenine nucleotide alpha hydrolases-like"/>
    <property type="match status" value="1"/>
</dbReference>
<dbReference type="GO" id="GO:0032267">
    <property type="term" value="F:tRNA(Ile)-lysidine synthase activity"/>
    <property type="evidence" value="ECO:0007669"/>
    <property type="project" value="UniProtKB-EC"/>
</dbReference>
<dbReference type="EMBL" id="JADIMV010000143">
    <property type="protein sequence ID" value="MBO8440682.1"/>
    <property type="molecule type" value="Genomic_DNA"/>
</dbReference>
<dbReference type="Pfam" id="PF01171">
    <property type="entry name" value="ATP_bind_3"/>
    <property type="match status" value="1"/>
</dbReference>
<dbReference type="Gene3D" id="3.40.50.620">
    <property type="entry name" value="HUPs"/>
    <property type="match status" value="1"/>
</dbReference>
<evidence type="ECO:0000259" key="9">
    <source>
        <dbReference type="SMART" id="SM00977"/>
    </source>
</evidence>
<evidence type="ECO:0000256" key="2">
    <source>
        <dbReference type="ARBA" id="ARBA00022490"/>
    </source>
</evidence>
<dbReference type="NCBIfam" id="TIGR02432">
    <property type="entry name" value="lysidine_TilS_N"/>
    <property type="match status" value="1"/>
</dbReference>
<comment type="function">
    <text evidence="8">Ligates lysine onto the cytidine present at position 34 of the AUA codon-specific tRNA(Ile) that contains the anticodon CAU, in an ATP-dependent manner. Cytidine is converted to lysidine, thus changing the amino acid specificity of the tRNA from methionine to isoleucine.</text>
</comment>
<evidence type="ECO:0000256" key="1">
    <source>
        <dbReference type="ARBA" id="ARBA00004496"/>
    </source>
</evidence>
<dbReference type="InterPro" id="IPR012094">
    <property type="entry name" value="tRNA_Ile_lys_synt"/>
</dbReference>
<comment type="similarity">
    <text evidence="8">Belongs to the tRNA(Ile)-lysidine synthase family.</text>
</comment>
<comment type="subcellular location">
    <subcellularLocation>
        <location evidence="1 8">Cytoplasm</location>
    </subcellularLocation>
</comment>
<reference evidence="10" key="1">
    <citation type="submission" date="2020-10" db="EMBL/GenBank/DDBJ databases">
        <authorList>
            <person name="Gilroy R."/>
        </authorList>
    </citation>
    <scope>NUCLEOTIDE SEQUENCE</scope>
    <source>
        <strain evidence="10">3924</strain>
    </source>
</reference>
<dbReference type="InterPro" id="IPR012795">
    <property type="entry name" value="tRNA_Ile_lys_synt_N"/>
</dbReference>
<feature type="binding site" evidence="8">
    <location>
        <begin position="24"/>
        <end position="29"/>
    </location>
    <ligand>
        <name>ATP</name>
        <dbReference type="ChEBI" id="CHEBI:30616"/>
    </ligand>
</feature>
<accession>A0A940DMU4</accession>
<dbReference type="InterPro" id="IPR014729">
    <property type="entry name" value="Rossmann-like_a/b/a_fold"/>
</dbReference>
<dbReference type="InterPro" id="IPR011063">
    <property type="entry name" value="TilS/TtcA_N"/>
</dbReference>
<dbReference type="PANTHER" id="PTHR43033:SF1">
    <property type="entry name" value="TRNA(ILE)-LYSIDINE SYNTHASE-RELATED"/>
    <property type="match status" value="1"/>
</dbReference>
<comment type="caution">
    <text evidence="10">The sequence shown here is derived from an EMBL/GenBank/DDBJ whole genome shotgun (WGS) entry which is preliminary data.</text>
</comment>
<reference evidence="10" key="2">
    <citation type="journal article" date="2021" name="PeerJ">
        <title>Extensive microbial diversity within the chicken gut microbiome revealed by metagenomics and culture.</title>
        <authorList>
            <person name="Gilroy R."/>
            <person name="Ravi A."/>
            <person name="Getino M."/>
            <person name="Pursley I."/>
            <person name="Horton D.L."/>
            <person name="Alikhan N.F."/>
            <person name="Baker D."/>
            <person name="Gharbi K."/>
            <person name="Hall N."/>
            <person name="Watson M."/>
            <person name="Adriaenssens E.M."/>
            <person name="Foster-Nyarko E."/>
            <person name="Jarju S."/>
            <person name="Secka A."/>
            <person name="Antonio M."/>
            <person name="Oren A."/>
            <person name="Chaudhuri R.R."/>
            <person name="La Ragione R."/>
            <person name="Hildebrand F."/>
            <person name="Pallen M.J."/>
        </authorList>
    </citation>
    <scope>NUCLEOTIDE SEQUENCE</scope>
    <source>
        <strain evidence="10">3924</strain>
    </source>
</reference>
<dbReference type="NCBIfam" id="TIGR02433">
    <property type="entry name" value="lysidine_TilS_C"/>
    <property type="match status" value="1"/>
</dbReference>
<protein>
    <recommendedName>
        <fullName evidence="8">tRNA(Ile)-lysidine synthase</fullName>
        <ecNumber evidence="8">6.3.4.19</ecNumber>
    </recommendedName>
    <alternativeName>
        <fullName evidence="8">tRNA(Ile)-2-lysyl-cytidine synthase</fullName>
    </alternativeName>
    <alternativeName>
        <fullName evidence="8">tRNA(Ile)-lysidine synthetase</fullName>
    </alternativeName>
</protein>
<keyword evidence="6 8" id="KW-0067">ATP-binding</keyword>
<dbReference type="HAMAP" id="MF_01161">
    <property type="entry name" value="tRNA_Ile_lys_synt"/>
    <property type="match status" value="1"/>
</dbReference>
<keyword evidence="5 8" id="KW-0547">Nucleotide-binding</keyword>
<dbReference type="GO" id="GO:0005524">
    <property type="term" value="F:ATP binding"/>
    <property type="evidence" value="ECO:0007669"/>
    <property type="project" value="UniProtKB-UniRule"/>
</dbReference>
<name>A0A940DMU4_9BACT</name>
<keyword evidence="3 8" id="KW-0436">Ligase</keyword>
<dbReference type="SMART" id="SM00977">
    <property type="entry name" value="TilS_C"/>
    <property type="match status" value="1"/>
</dbReference>
<proteinExistence type="inferred from homology"/>
<dbReference type="Pfam" id="PF11734">
    <property type="entry name" value="TilS_C"/>
    <property type="match status" value="1"/>
</dbReference>
<dbReference type="AlphaFoldDB" id="A0A940DMU4"/>
<keyword evidence="2 8" id="KW-0963">Cytoplasm</keyword>
<dbReference type="InterPro" id="IPR012796">
    <property type="entry name" value="Lysidine-tRNA-synth_C"/>
</dbReference>
<dbReference type="Proteomes" id="UP000712007">
    <property type="component" value="Unassembled WGS sequence"/>
</dbReference>
<evidence type="ECO:0000256" key="4">
    <source>
        <dbReference type="ARBA" id="ARBA00022694"/>
    </source>
</evidence>
<evidence type="ECO:0000256" key="5">
    <source>
        <dbReference type="ARBA" id="ARBA00022741"/>
    </source>
</evidence>
<organism evidence="10 11">
    <name type="scientific">Candidatus Aphodosoma intestinipullorum</name>
    <dbReference type="NCBI Taxonomy" id="2840674"/>
    <lineage>
        <taxon>Bacteria</taxon>
        <taxon>Pseudomonadati</taxon>
        <taxon>Bacteroidota</taxon>
        <taxon>Bacteroidia</taxon>
        <taxon>Bacteroidales</taxon>
        <taxon>Candidatus Aphodosoma</taxon>
    </lineage>
</organism>
<evidence type="ECO:0000256" key="6">
    <source>
        <dbReference type="ARBA" id="ARBA00022840"/>
    </source>
</evidence>
<dbReference type="PANTHER" id="PTHR43033">
    <property type="entry name" value="TRNA(ILE)-LYSIDINE SYNTHASE-RELATED"/>
    <property type="match status" value="1"/>
</dbReference>
<dbReference type="GO" id="GO:0006400">
    <property type="term" value="P:tRNA modification"/>
    <property type="evidence" value="ECO:0007669"/>
    <property type="project" value="UniProtKB-UniRule"/>
</dbReference>
<evidence type="ECO:0000256" key="3">
    <source>
        <dbReference type="ARBA" id="ARBA00022598"/>
    </source>
</evidence>
<keyword evidence="4 8" id="KW-0819">tRNA processing</keyword>
<comment type="domain">
    <text evidence="8">The N-terminal region contains the highly conserved SGGXDS motif, predicted to be a P-loop motif involved in ATP binding.</text>
</comment>
<evidence type="ECO:0000313" key="11">
    <source>
        <dbReference type="Proteomes" id="UP000712007"/>
    </source>
</evidence>
<gene>
    <name evidence="8 10" type="primary">tilS</name>
    <name evidence="10" type="ORF">IAC51_08560</name>
</gene>
<evidence type="ECO:0000313" key="10">
    <source>
        <dbReference type="EMBL" id="MBO8440682.1"/>
    </source>
</evidence>
<comment type="catalytic activity">
    <reaction evidence="7 8">
        <text>cytidine(34) in tRNA(Ile2) + L-lysine + ATP = lysidine(34) in tRNA(Ile2) + AMP + diphosphate + H(+)</text>
        <dbReference type="Rhea" id="RHEA:43744"/>
        <dbReference type="Rhea" id="RHEA-COMP:10625"/>
        <dbReference type="Rhea" id="RHEA-COMP:10670"/>
        <dbReference type="ChEBI" id="CHEBI:15378"/>
        <dbReference type="ChEBI" id="CHEBI:30616"/>
        <dbReference type="ChEBI" id="CHEBI:32551"/>
        <dbReference type="ChEBI" id="CHEBI:33019"/>
        <dbReference type="ChEBI" id="CHEBI:82748"/>
        <dbReference type="ChEBI" id="CHEBI:83665"/>
        <dbReference type="ChEBI" id="CHEBI:456215"/>
        <dbReference type="EC" id="6.3.4.19"/>
    </reaction>
</comment>
<evidence type="ECO:0000256" key="7">
    <source>
        <dbReference type="ARBA" id="ARBA00048539"/>
    </source>
</evidence>
<dbReference type="SUPFAM" id="SSF56037">
    <property type="entry name" value="PheT/TilS domain"/>
    <property type="match status" value="1"/>
</dbReference>
<dbReference type="CDD" id="cd01992">
    <property type="entry name" value="TilS_N"/>
    <property type="match status" value="1"/>
</dbReference>
<sequence length="445" mass="49904">MDILREIGRCDGLPHGGRILIGVSGGVDSVVLLHALIRSGYSCVAAHCNFHLRGEAADGDAVFTERFAATMGCAFVRADFDTEGYAARHSLSIEMAARELRYRWFEEQRTAQGCDVIAVAHNADDSVETFFLNVIRGTGIRGICGMAARNGNVVRPLLGVPRREIERYARENGLEWREDATNAETIYRRNKIRHKILPVLQEINPSFLQTMQANMEHWRDAAEVFSAHAGAAMRRCVRERDDGVKEISIASLKAETGYRSVFFEWMYACGFAPDVIRSALAALDGIPGKRFMSPAYVLLKDRETLLLMPRAGDCDRGYPAVIEEGTERIDSPLRMAFRVVPCGEGYAVPRCAGRAAFDADRVEFPLTLRRPQEGDWFIPFGMRGRKKLSDFFTDRKLSRFDKERAAVLVSAHGEVMWVVGMRTDNRFAVTGKTRRSLEIDLLPDE</sequence>
<dbReference type="GO" id="GO:0005737">
    <property type="term" value="C:cytoplasm"/>
    <property type="evidence" value="ECO:0007669"/>
    <property type="project" value="UniProtKB-SubCell"/>
</dbReference>
<feature type="domain" description="Lysidine-tRNA(Ile) synthetase C-terminal" evidence="9">
    <location>
        <begin position="366"/>
        <end position="439"/>
    </location>
</feature>
<evidence type="ECO:0000256" key="8">
    <source>
        <dbReference type="HAMAP-Rule" id="MF_01161"/>
    </source>
</evidence>